<dbReference type="PANTHER" id="PTHR43229:SF6">
    <property type="entry name" value="ABC-TYPE MULTIDRUG TRANSPORT SYSTEM, PERMEASE COMPONENT"/>
    <property type="match status" value="1"/>
</dbReference>
<dbReference type="GO" id="GO:0043190">
    <property type="term" value="C:ATP-binding cassette (ABC) transporter complex"/>
    <property type="evidence" value="ECO:0007669"/>
    <property type="project" value="InterPro"/>
</dbReference>
<keyword evidence="8" id="KW-1185">Reference proteome</keyword>
<evidence type="ECO:0000313" key="8">
    <source>
        <dbReference type="Proteomes" id="UP000000641"/>
    </source>
</evidence>
<feature type="transmembrane region" description="Helical" evidence="5">
    <location>
        <begin position="71"/>
        <end position="94"/>
    </location>
</feature>
<feature type="transmembrane region" description="Helical" evidence="5">
    <location>
        <begin position="152"/>
        <end position="176"/>
    </location>
</feature>
<dbReference type="OrthoDB" id="31500at2157"/>
<dbReference type="Proteomes" id="UP000000641">
    <property type="component" value="Chromosome"/>
</dbReference>
<accession>A1S016</accession>
<dbReference type="PROSITE" id="PS51012">
    <property type="entry name" value="ABC_TM2"/>
    <property type="match status" value="1"/>
</dbReference>
<evidence type="ECO:0000256" key="1">
    <source>
        <dbReference type="ARBA" id="ARBA00004141"/>
    </source>
</evidence>
<name>A1S016_THEPD</name>
<feature type="domain" description="ABC transmembrane type-2" evidence="6">
    <location>
        <begin position="20"/>
        <end position="265"/>
    </location>
</feature>
<feature type="transmembrane region" description="Helical" evidence="5">
    <location>
        <begin position="240"/>
        <end position="257"/>
    </location>
</feature>
<organism evidence="7 8">
    <name type="scientific">Thermofilum pendens (strain DSM 2475 / Hrk 5)</name>
    <dbReference type="NCBI Taxonomy" id="368408"/>
    <lineage>
        <taxon>Archaea</taxon>
        <taxon>Thermoproteota</taxon>
        <taxon>Thermoprotei</taxon>
        <taxon>Thermofilales</taxon>
        <taxon>Thermofilaceae</taxon>
        <taxon>Thermofilum</taxon>
    </lineage>
</organism>
<keyword evidence="4 5" id="KW-0472">Membrane</keyword>
<comment type="subcellular location">
    <subcellularLocation>
        <location evidence="1">Membrane</location>
        <topology evidence="1">Multi-pass membrane protein</topology>
    </subcellularLocation>
</comment>
<evidence type="ECO:0000256" key="5">
    <source>
        <dbReference type="SAM" id="Phobius"/>
    </source>
</evidence>
<evidence type="ECO:0000313" key="7">
    <source>
        <dbReference type="EMBL" id="ABL78796.1"/>
    </source>
</evidence>
<keyword evidence="3 5" id="KW-1133">Transmembrane helix</keyword>
<evidence type="ECO:0000256" key="4">
    <source>
        <dbReference type="ARBA" id="ARBA00023136"/>
    </source>
</evidence>
<dbReference type="PANTHER" id="PTHR43229">
    <property type="entry name" value="NODULATION PROTEIN J"/>
    <property type="match status" value="1"/>
</dbReference>
<gene>
    <name evidence="7" type="ordered locus">Tpen_1399</name>
</gene>
<feature type="transmembrane region" description="Helical" evidence="5">
    <location>
        <begin position="183"/>
        <end position="202"/>
    </location>
</feature>
<dbReference type="Pfam" id="PF01061">
    <property type="entry name" value="ABC2_membrane"/>
    <property type="match status" value="1"/>
</dbReference>
<dbReference type="STRING" id="368408.Tpen_1399"/>
<dbReference type="AlphaFoldDB" id="A1S016"/>
<evidence type="ECO:0000256" key="3">
    <source>
        <dbReference type="ARBA" id="ARBA00022989"/>
    </source>
</evidence>
<feature type="transmembrane region" description="Helical" evidence="5">
    <location>
        <begin position="26"/>
        <end position="51"/>
    </location>
</feature>
<dbReference type="EMBL" id="CP000505">
    <property type="protein sequence ID" value="ABL78796.1"/>
    <property type="molecule type" value="Genomic_DNA"/>
</dbReference>
<evidence type="ECO:0000256" key="2">
    <source>
        <dbReference type="ARBA" id="ARBA00022692"/>
    </source>
</evidence>
<dbReference type="KEGG" id="tpe:Tpen_1399"/>
<dbReference type="InterPro" id="IPR000412">
    <property type="entry name" value="ABC_2_transport"/>
</dbReference>
<dbReference type="HOGENOM" id="CLU_985607_0_0_2"/>
<dbReference type="GO" id="GO:0140359">
    <property type="term" value="F:ABC-type transporter activity"/>
    <property type="evidence" value="ECO:0007669"/>
    <property type="project" value="InterPro"/>
</dbReference>
<dbReference type="RefSeq" id="WP_011753061.1">
    <property type="nucleotide sequence ID" value="NC_008698.1"/>
</dbReference>
<feature type="transmembrane region" description="Helical" evidence="5">
    <location>
        <begin position="114"/>
        <end position="140"/>
    </location>
</feature>
<sequence>MKKTRHAFFAVASGVLVKEAKIMTRYVGSLLMVVFMPFALGGLYIGVGLALAGPGALGNFQGNTGVSNPVLYFTLGGVLMVSSMIMIENTSSIIREEQLMGTFELHYLTPNSTVALWMLHALASSLLSVLIFALDVSIVALSGFRGVSAADWLLAFLVVLVGLLPLAGLGLVVAALTVRFKEVYAVSQTINAFVAMLSGFYYPLEVFPRVVRVAAALLPTSHASEILRELFGGTGQEVPIHFRIAAMFLLAVLYLYAGRTVYNRWEEGARRNGELSKY</sequence>
<evidence type="ECO:0000259" key="6">
    <source>
        <dbReference type="PROSITE" id="PS51012"/>
    </source>
</evidence>
<dbReference type="InterPro" id="IPR047817">
    <property type="entry name" value="ABC2_TM_bact-type"/>
</dbReference>
<dbReference type="EnsemblBacteria" id="ABL78796">
    <property type="protein sequence ID" value="ABL78796"/>
    <property type="gene ID" value="Tpen_1399"/>
</dbReference>
<dbReference type="PRINTS" id="PR00164">
    <property type="entry name" value="ABC2TRNSPORT"/>
</dbReference>
<dbReference type="InterPro" id="IPR013525">
    <property type="entry name" value="ABC2_TM"/>
</dbReference>
<reference evidence="8" key="1">
    <citation type="journal article" date="2008" name="J. Bacteriol.">
        <title>Genome sequence of Thermofilum pendens reveals an exceptional loss of biosynthetic pathways without genome reduction.</title>
        <authorList>
            <person name="Anderson I."/>
            <person name="Rodriguez J."/>
            <person name="Susanti D."/>
            <person name="Porat I."/>
            <person name="Reich C."/>
            <person name="Ulrich L.E."/>
            <person name="Elkins J.G."/>
            <person name="Mavromatis K."/>
            <person name="Lykidis A."/>
            <person name="Kim E."/>
            <person name="Thompson L.S."/>
            <person name="Nolan M."/>
            <person name="Land M."/>
            <person name="Copeland A."/>
            <person name="Lapidus A."/>
            <person name="Lucas S."/>
            <person name="Detter C."/>
            <person name="Zhulin I.B."/>
            <person name="Olsen G.J."/>
            <person name="Whitman W."/>
            <person name="Mukhopadhyay B."/>
            <person name="Bristow J."/>
            <person name="Kyrpides N."/>
        </authorList>
    </citation>
    <scope>NUCLEOTIDE SEQUENCE [LARGE SCALE GENOMIC DNA]</scope>
    <source>
        <strain evidence="8">DSM 2475 / Hrk 5</strain>
    </source>
</reference>
<dbReference type="eggNOG" id="arCOG01465">
    <property type="taxonomic scope" value="Archaea"/>
</dbReference>
<dbReference type="InterPro" id="IPR051784">
    <property type="entry name" value="Nod_factor_ABC_transporter"/>
</dbReference>
<keyword evidence="2 5" id="KW-0812">Transmembrane</keyword>
<protein>
    <submittedName>
        <fullName evidence="7">ABC-2 type transporter</fullName>
    </submittedName>
</protein>
<proteinExistence type="predicted"/>
<dbReference type="GeneID" id="4600463"/>